<evidence type="ECO:0000256" key="3">
    <source>
        <dbReference type="ARBA" id="ARBA00022679"/>
    </source>
</evidence>
<evidence type="ECO:0000256" key="6">
    <source>
        <dbReference type="ARBA" id="ARBA00022932"/>
    </source>
</evidence>
<dbReference type="SUPFAM" id="SSF53098">
    <property type="entry name" value="Ribonuclease H-like"/>
    <property type="match status" value="1"/>
</dbReference>
<evidence type="ECO:0000313" key="12">
    <source>
        <dbReference type="WBParaSite" id="BTMF_0000363001-mRNA-1"/>
    </source>
</evidence>
<evidence type="ECO:0000256" key="1">
    <source>
        <dbReference type="ARBA" id="ARBA00005755"/>
    </source>
</evidence>
<dbReference type="GO" id="GO:0003887">
    <property type="term" value="F:DNA-directed DNA polymerase activity"/>
    <property type="evidence" value="ECO:0007669"/>
    <property type="project" value="UniProtKB-KW"/>
</dbReference>
<evidence type="ECO:0000256" key="7">
    <source>
        <dbReference type="ARBA" id="ARBA00023125"/>
    </source>
</evidence>
<dbReference type="Proteomes" id="UP000280834">
    <property type="component" value="Unassembled WGS sequence"/>
</dbReference>
<comment type="similarity">
    <text evidence="1">Belongs to the DNA polymerase type-B family.</text>
</comment>
<sequence length="425" mass="48572">MAINLEPRSGMAINFWATTGRYIGYKKNIRLNIGFLICSRGLSGVLNIESEHCRDPYLGLRIVEVKFRPYIKCVGFEVISLAVMRLLIKYVYHPGLSYGKFTLGYGMKIPNGDDVSYTVGSAISLNDSHGRPIPNTGVYAQIELLARQKAEDYDKEVLSGLFLRVYYEGRLEKEPPLSDEEITSKLMELIHSGGVGGGEPQEVKDMSVKEHRYPGHIPALKPTSKERQPFIVADTETVLVQNVHVPYAVGFLVVGEPFIRTYFSEDYYLFLPEFEERSHYMLTQFIDNLTLAAEKWKIRTVYFHNFSRFDGILLMKHYASSDNKYTIKPLMRNQMVYELSVYRGKKLVLRFRDSLNLLPGSLDTLAKTLCPQLGPKGSISHEKVQVSNLKTLRPQLVPYLEQDIRLLGGVMLKAQEIYWTQFKID</sequence>
<dbReference type="Pfam" id="PF03175">
    <property type="entry name" value="DNA_pol_B_2"/>
    <property type="match status" value="1"/>
</dbReference>
<dbReference type="InterPro" id="IPR004868">
    <property type="entry name" value="DNA-dir_DNA_pol_B_mt/vir"/>
</dbReference>
<evidence type="ECO:0000256" key="4">
    <source>
        <dbReference type="ARBA" id="ARBA00022695"/>
    </source>
</evidence>
<dbReference type="GO" id="GO:0003677">
    <property type="term" value="F:DNA binding"/>
    <property type="evidence" value="ECO:0007669"/>
    <property type="project" value="UniProtKB-KW"/>
</dbReference>
<keyword evidence="6" id="KW-0239">DNA-directed DNA polymerase</keyword>
<name>A0A0R3QBA5_9BILA</name>
<reference evidence="12" key="1">
    <citation type="submission" date="2017-02" db="UniProtKB">
        <authorList>
            <consortium name="WormBaseParasite"/>
        </authorList>
    </citation>
    <scope>IDENTIFICATION</scope>
</reference>
<dbReference type="EMBL" id="UZAG01002556">
    <property type="protein sequence ID" value="VDO13682.1"/>
    <property type="molecule type" value="Genomic_DNA"/>
</dbReference>
<keyword evidence="7" id="KW-0238">DNA-binding</keyword>
<keyword evidence="3" id="KW-0808">Transferase</keyword>
<accession>A0A0R3QBA5</accession>
<dbReference type="Gene3D" id="3.30.420.10">
    <property type="entry name" value="Ribonuclease H-like superfamily/Ribonuclease H"/>
    <property type="match status" value="1"/>
</dbReference>
<gene>
    <name evidence="10" type="ORF">BTMF_LOCUS2937</name>
</gene>
<dbReference type="GO" id="GO:0000166">
    <property type="term" value="F:nucleotide binding"/>
    <property type="evidence" value="ECO:0007669"/>
    <property type="project" value="InterPro"/>
</dbReference>
<keyword evidence="5" id="KW-0235">DNA replication</keyword>
<dbReference type="InterPro" id="IPR036397">
    <property type="entry name" value="RNaseH_sf"/>
</dbReference>
<comment type="catalytic activity">
    <reaction evidence="8">
        <text>DNA(n) + a 2'-deoxyribonucleoside 5'-triphosphate = DNA(n+1) + diphosphate</text>
        <dbReference type="Rhea" id="RHEA:22508"/>
        <dbReference type="Rhea" id="RHEA-COMP:17339"/>
        <dbReference type="Rhea" id="RHEA-COMP:17340"/>
        <dbReference type="ChEBI" id="CHEBI:33019"/>
        <dbReference type="ChEBI" id="CHEBI:61560"/>
        <dbReference type="ChEBI" id="CHEBI:173112"/>
        <dbReference type="EC" id="2.7.7.7"/>
    </reaction>
</comment>
<proteinExistence type="inferred from homology"/>
<keyword evidence="11" id="KW-1185">Reference proteome</keyword>
<dbReference type="InterPro" id="IPR012337">
    <property type="entry name" value="RNaseH-like_sf"/>
</dbReference>
<dbReference type="EC" id="2.7.7.7" evidence="2"/>
<evidence type="ECO:0000256" key="8">
    <source>
        <dbReference type="ARBA" id="ARBA00049244"/>
    </source>
</evidence>
<dbReference type="AlphaFoldDB" id="A0A0R3QBA5"/>
<dbReference type="WBParaSite" id="BTMF_0000363001-mRNA-1">
    <property type="protein sequence ID" value="BTMF_0000363001-mRNA-1"/>
    <property type="gene ID" value="BTMF_0000363001"/>
</dbReference>
<dbReference type="GO" id="GO:0006260">
    <property type="term" value="P:DNA replication"/>
    <property type="evidence" value="ECO:0007669"/>
    <property type="project" value="UniProtKB-KW"/>
</dbReference>
<evidence type="ECO:0000313" key="11">
    <source>
        <dbReference type="Proteomes" id="UP000280834"/>
    </source>
</evidence>
<reference evidence="10 11" key="2">
    <citation type="submission" date="2018-11" db="EMBL/GenBank/DDBJ databases">
        <authorList>
            <consortium name="Pathogen Informatics"/>
        </authorList>
    </citation>
    <scope>NUCLEOTIDE SEQUENCE [LARGE SCALE GENOMIC DNA]</scope>
</reference>
<dbReference type="STRING" id="42155.A0A0R3QBA5"/>
<organism evidence="12">
    <name type="scientific">Brugia timori</name>
    <dbReference type="NCBI Taxonomy" id="42155"/>
    <lineage>
        <taxon>Eukaryota</taxon>
        <taxon>Metazoa</taxon>
        <taxon>Ecdysozoa</taxon>
        <taxon>Nematoda</taxon>
        <taxon>Chromadorea</taxon>
        <taxon>Rhabditida</taxon>
        <taxon>Spirurina</taxon>
        <taxon>Spiruromorpha</taxon>
        <taxon>Filarioidea</taxon>
        <taxon>Onchocercidae</taxon>
        <taxon>Brugia</taxon>
    </lineage>
</organism>
<protein>
    <recommendedName>
        <fullName evidence="2">DNA-directed DNA polymerase</fullName>
        <ecNumber evidence="2">2.7.7.7</ecNumber>
    </recommendedName>
</protein>
<keyword evidence="4" id="KW-0548">Nucleotidyltransferase</keyword>
<evidence type="ECO:0000256" key="2">
    <source>
        <dbReference type="ARBA" id="ARBA00012417"/>
    </source>
</evidence>
<feature type="domain" description="DNA-directed DNA polymerase family B mitochondria/virus" evidence="9">
    <location>
        <begin position="299"/>
        <end position="386"/>
    </location>
</feature>
<evidence type="ECO:0000259" key="9">
    <source>
        <dbReference type="Pfam" id="PF03175"/>
    </source>
</evidence>
<evidence type="ECO:0000256" key="5">
    <source>
        <dbReference type="ARBA" id="ARBA00022705"/>
    </source>
</evidence>
<evidence type="ECO:0000313" key="10">
    <source>
        <dbReference type="EMBL" id="VDO13682.1"/>
    </source>
</evidence>